<evidence type="ECO:0000313" key="2">
    <source>
        <dbReference type="EMBL" id="CUS13281.1"/>
    </source>
</evidence>
<feature type="region of interest" description="Disordered" evidence="1">
    <location>
        <begin position="1"/>
        <end position="51"/>
    </location>
</feature>
<accession>A0A292Q2I6</accession>
<protein>
    <submittedName>
        <fullName evidence="2">Uncharacterized protein</fullName>
    </submittedName>
</protein>
<sequence>MGRETKQRQDHSRESDRSTHSGGSIYQRQKRRSPNPLDKPRLPSPRALPTALGFPSCLPSLGCASPTLPHISVIEALSHKIQTARAEAYAPQPIKTISCPKSKRAPEQTNHRARACPAAPHHF</sequence>
<name>A0A292Q2I6_9PEZI</name>
<evidence type="ECO:0000313" key="3">
    <source>
        <dbReference type="Proteomes" id="UP001412239"/>
    </source>
</evidence>
<organism evidence="2 3">
    <name type="scientific">Tuber aestivum</name>
    <name type="common">summer truffle</name>
    <dbReference type="NCBI Taxonomy" id="59557"/>
    <lineage>
        <taxon>Eukaryota</taxon>
        <taxon>Fungi</taxon>
        <taxon>Dikarya</taxon>
        <taxon>Ascomycota</taxon>
        <taxon>Pezizomycotina</taxon>
        <taxon>Pezizomycetes</taxon>
        <taxon>Pezizales</taxon>
        <taxon>Tuberaceae</taxon>
        <taxon>Tuber</taxon>
    </lineage>
</organism>
<evidence type="ECO:0000256" key="1">
    <source>
        <dbReference type="SAM" id="MobiDB-lite"/>
    </source>
</evidence>
<reference evidence="2" key="1">
    <citation type="submission" date="2015-10" db="EMBL/GenBank/DDBJ databases">
        <authorList>
            <person name="Regsiter A."/>
            <person name="william w."/>
        </authorList>
    </citation>
    <scope>NUCLEOTIDE SEQUENCE</scope>
    <source>
        <strain evidence="2">Montdore</strain>
    </source>
</reference>
<gene>
    <name evidence="2" type="ORF">GSTUAT00002657001</name>
</gene>
<dbReference type="Proteomes" id="UP001412239">
    <property type="component" value="Unassembled WGS sequence"/>
</dbReference>
<keyword evidence="3" id="KW-1185">Reference proteome</keyword>
<feature type="compositionally biased region" description="Basic and acidic residues" evidence="1">
    <location>
        <begin position="1"/>
        <end position="19"/>
    </location>
</feature>
<dbReference type="AlphaFoldDB" id="A0A292Q2I6"/>
<proteinExistence type="predicted"/>
<feature type="region of interest" description="Disordered" evidence="1">
    <location>
        <begin position="97"/>
        <end position="123"/>
    </location>
</feature>
<dbReference type="EMBL" id="LN890975">
    <property type="protein sequence ID" value="CUS13281.1"/>
    <property type="molecule type" value="Genomic_DNA"/>
</dbReference>